<dbReference type="Proteomes" id="UP000528322">
    <property type="component" value="Unassembled WGS sequence"/>
</dbReference>
<dbReference type="AlphaFoldDB" id="A0A7W8DH75"/>
<feature type="binding site" evidence="4">
    <location>
        <begin position="108"/>
        <end position="109"/>
    </location>
    <ligand>
        <name>substrate</name>
    </ligand>
</feature>
<keyword evidence="6" id="KW-1185">Reference proteome</keyword>
<evidence type="ECO:0000256" key="1">
    <source>
        <dbReference type="ARBA" id="ARBA00004863"/>
    </source>
</evidence>
<comment type="pathway">
    <text evidence="1 4">Quinol/quinone metabolism; menaquinone biosynthesis.</text>
</comment>
<comment type="caution">
    <text evidence="5">The sequence shown here is derived from an EMBL/GenBank/DDBJ whole genome shotgun (WGS) entry which is preliminary data.</text>
</comment>
<dbReference type="Pfam" id="PF02621">
    <property type="entry name" value="VitK2_biosynth"/>
    <property type="match status" value="1"/>
</dbReference>
<organism evidence="5 6">
    <name type="scientific">Desulfurispira natronophila</name>
    <dbReference type="NCBI Taxonomy" id="682562"/>
    <lineage>
        <taxon>Bacteria</taxon>
        <taxon>Pseudomonadati</taxon>
        <taxon>Chrysiogenota</taxon>
        <taxon>Chrysiogenia</taxon>
        <taxon>Chrysiogenales</taxon>
        <taxon>Chrysiogenaceae</taxon>
        <taxon>Desulfurispira</taxon>
    </lineage>
</organism>
<keyword evidence="5" id="KW-0560">Oxidoreductase</keyword>
<sequence length="271" mass="29975">MSKPTLKLGISPCPNDTYIFHHLLQYGHGDFELDVEFHDIDDLNRLCSEDYFDVAKVSCALLADVSDRYGLLRSGGALGRGCGPLLVANESRTLQAGDCVLSPGSRTTAQLLLQRYAQVPVTVRSVLFSEIIPQLRQGQGDLGLLIHESRFTYRDYGLCLVEDLGSWWESLTGVPIPLGGLVARRSLPGAIVRSLQQAVVESVRQAHRKPQETIGFCARYAQEMAPDVMAQHIALYVNDYSLDIGTEGKKALSFLLYGDHEAPAVYLWEYS</sequence>
<evidence type="ECO:0000256" key="2">
    <source>
        <dbReference type="ARBA" id="ARBA00022428"/>
    </source>
</evidence>
<dbReference type="GO" id="GO:0016830">
    <property type="term" value="F:carbon-carbon lyase activity"/>
    <property type="evidence" value="ECO:0007669"/>
    <property type="project" value="UniProtKB-UniRule"/>
</dbReference>
<comment type="catalytic activity">
    <reaction evidence="4">
        <text>cyclic dehypoxanthinylfutalosinate = 1,4-dihydroxy-6-naphthoate + dihydroxyacetone</text>
        <dbReference type="Rhea" id="RHEA:33087"/>
        <dbReference type="ChEBI" id="CHEBI:16016"/>
        <dbReference type="ChEBI" id="CHEBI:64254"/>
        <dbReference type="ChEBI" id="CHEBI:64270"/>
        <dbReference type="EC" id="4.1.99.29"/>
    </reaction>
</comment>
<dbReference type="PANTHER" id="PTHR37167">
    <property type="entry name" value="1,4-DIHYDROXY-6-NAPHTOATE SYNTHASE"/>
    <property type="match status" value="1"/>
</dbReference>
<dbReference type="EC" id="4.1.99.29" evidence="4"/>
<evidence type="ECO:0000256" key="4">
    <source>
        <dbReference type="HAMAP-Rule" id="MF_00996"/>
    </source>
</evidence>
<dbReference type="Gene3D" id="3.40.190.10">
    <property type="entry name" value="Periplasmic binding protein-like II"/>
    <property type="match status" value="2"/>
</dbReference>
<evidence type="ECO:0000256" key="3">
    <source>
        <dbReference type="ARBA" id="ARBA00023239"/>
    </source>
</evidence>
<dbReference type="GO" id="GO:0009234">
    <property type="term" value="P:menaquinone biosynthetic process"/>
    <property type="evidence" value="ECO:0007669"/>
    <property type="project" value="UniProtKB-UniRule"/>
</dbReference>
<dbReference type="SUPFAM" id="SSF53850">
    <property type="entry name" value="Periplasmic binding protein-like II"/>
    <property type="match status" value="1"/>
</dbReference>
<dbReference type="CDD" id="cd13635">
    <property type="entry name" value="PBP2_Ttha1568_Mqnd"/>
    <property type="match status" value="1"/>
</dbReference>
<dbReference type="InterPro" id="IPR030869">
    <property type="entry name" value="MqnD"/>
</dbReference>
<dbReference type="UniPathway" id="UPA00079"/>
<evidence type="ECO:0000313" key="5">
    <source>
        <dbReference type="EMBL" id="MBB5022097.1"/>
    </source>
</evidence>
<accession>A0A7W8DH75</accession>
<comment type="function">
    <text evidence="4">Catalyzes the conversion of cyclic dehypoxanthine futalosine (cyclic DHFL) into 1,4-dihydroxy-6-naphthoate, a step in the biosynthesis of menaquinone (MK, vitamin K2).</text>
</comment>
<comment type="similarity">
    <text evidence="4">Belongs to the MqnA/MqnD family. MqnD subfamily.</text>
</comment>
<dbReference type="RefSeq" id="WP_183731995.1">
    <property type="nucleotide sequence ID" value="NZ_JACHID010000008.1"/>
</dbReference>
<feature type="active site" description="Proton acceptor" evidence="4">
    <location>
        <position position="147"/>
    </location>
</feature>
<evidence type="ECO:0000313" key="6">
    <source>
        <dbReference type="Proteomes" id="UP000528322"/>
    </source>
</evidence>
<dbReference type="EMBL" id="JACHID010000008">
    <property type="protein sequence ID" value="MBB5022097.1"/>
    <property type="molecule type" value="Genomic_DNA"/>
</dbReference>
<feature type="binding site" evidence="4">
    <location>
        <begin position="56"/>
        <end position="58"/>
    </location>
    <ligand>
        <name>substrate</name>
    </ligand>
</feature>
<keyword evidence="2 4" id="KW-0474">Menaquinone biosynthesis</keyword>
<protein>
    <recommendedName>
        <fullName evidence="4">1,4-dihydroxy-6-naphtoate synthase</fullName>
        <ecNumber evidence="4">4.1.99.29</ecNumber>
    </recommendedName>
    <alternativeName>
        <fullName evidence="4">Menaquinone biosynthetic enzyme MqnD</fullName>
    </alternativeName>
</protein>
<reference evidence="5 6" key="1">
    <citation type="submission" date="2020-08" db="EMBL/GenBank/DDBJ databases">
        <title>Genomic Encyclopedia of Type Strains, Phase IV (KMG-IV): sequencing the most valuable type-strain genomes for metagenomic binning, comparative biology and taxonomic classification.</title>
        <authorList>
            <person name="Goeker M."/>
        </authorList>
    </citation>
    <scope>NUCLEOTIDE SEQUENCE [LARGE SCALE GENOMIC DNA]</scope>
    <source>
        <strain evidence="5 6">DSM 22071</strain>
    </source>
</reference>
<gene>
    <name evidence="4" type="primary">mqnD</name>
    <name evidence="5" type="ORF">HNR37_001425</name>
</gene>
<dbReference type="InterPro" id="IPR003773">
    <property type="entry name" value="Menaquinone_biosynth"/>
</dbReference>
<dbReference type="PANTHER" id="PTHR37167:SF1">
    <property type="entry name" value="1,4-DIHYDROXY-6-NAPHTOATE SYNTHASE"/>
    <property type="match status" value="1"/>
</dbReference>
<name>A0A7W8DH75_9BACT</name>
<dbReference type="HAMAP" id="MF_00996">
    <property type="entry name" value="MqnD"/>
    <property type="match status" value="1"/>
</dbReference>
<proteinExistence type="inferred from homology"/>
<keyword evidence="3 4" id="KW-0456">Lyase</keyword>
<dbReference type="GO" id="GO:0016491">
    <property type="term" value="F:oxidoreductase activity"/>
    <property type="evidence" value="ECO:0007669"/>
    <property type="project" value="UniProtKB-KW"/>
</dbReference>